<dbReference type="GO" id="GO:0005634">
    <property type="term" value="C:nucleus"/>
    <property type="evidence" value="ECO:0007669"/>
    <property type="project" value="TreeGrafter"/>
</dbReference>
<dbReference type="InterPro" id="IPR029063">
    <property type="entry name" value="SAM-dependent_MTases_sf"/>
</dbReference>
<protein>
    <submittedName>
        <fullName evidence="4">Methyltransferase-like protein 16</fullName>
    </submittedName>
</protein>
<dbReference type="AlphaFoldDB" id="A0A2N6ND87"/>
<keyword evidence="2 4" id="KW-0808">Transferase</keyword>
<dbReference type="PANTHER" id="PTHR13393">
    <property type="entry name" value="SAM-DEPENDENT METHYLTRANSFERASE"/>
    <property type="match status" value="1"/>
</dbReference>
<feature type="region of interest" description="Disordered" evidence="3">
    <location>
        <begin position="1"/>
        <end position="28"/>
    </location>
</feature>
<dbReference type="Gene3D" id="3.40.50.150">
    <property type="entry name" value="Vaccinia Virus protein VP39"/>
    <property type="match status" value="1"/>
</dbReference>
<evidence type="ECO:0000256" key="3">
    <source>
        <dbReference type="SAM" id="MobiDB-lite"/>
    </source>
</evidence>
<dbReference type="InterPro" id="IPR010286">
    <property type="entry name" value="METTL16/RlmF"/>
</dbReference>
<dbReference type="GO" id="GO:0070475">
    <property type="term" value="P:rRNA base methylation"/>
    <property type="evidence" value="ECO:0007669"/>
    <property type="project" value="TreeGrafter"/>
</dbReference>
<dbReference type="PANTHER" id="PTHR13393:SF0">
    <property type="entry name" value="RNA N6-ADENOSINE-METHYLTRANSFERASE METTL16"/>
    <property type="match status" value="1"/>
</dbReference>
<dbReference type="EMBL" id="MRVG01000010">
    <property type="protein sequence ID" value="PMB65253.1"/>
    <property type="molecule type" value="Genomic_DNA"/>
</dbReference>
<accession>A0A2N6ND87</accession>
<evidence type="ECO:0000256" key="1">
    <source>
        <dbReference type="ARBA" id="ARBA00022603"/>
    </source>
</evidence>
<dbReference type="Proteomes" id="UP000235728">
    <property type="component" value="Unassembled WGS sequence"/>
</dbReference>
<sequence>MVSEGDAVSPSSALTEAVSEETKEQQDRRFRKLYSNPPDFKQLAALDADFSAVVQGRDLDFRDPKAVMQLSKTLLKHDFGLSLDLPDDRLCPPVRPLLT</sequence>
<dbReference type="GO" id="GO:0008168">
    <property type="term" value="F:methyltransferase activity"/>
    <property type="evidence" value="ECO:0007669"/>
    <property type="project" value="UniProtKB-KW"/>
</dbReference>
<evidence type="ECO:0000313" key="4">
    <source>
        <dbReference type="EMBL" id="PMB65253.1"/>
    </source>
</evidence>
<reference evidence="4 5" key="1">
    <citation type="journal article" date="2016" name="Appl. Microbiol. Biotechnol.">
        <title>Characterization of T-DNA insertion mutants with decreased virulence in the entomopathogenic fungus Beauveria bassiana JEF-007.</title>
        <authorList>
            <person name="Kim S."/>
            <person name="Lee S.J."/>
            <person name="Nai Y.S."/>
            <person name="Yu J.S."/>
            <person name="Lee M.R."/>
            <person name="Yang Y.T."/>
            <person name="Kim J.S."/>
        </authorList>
    </citation>
    <scope>NUCLEOTIDE SEQUENCE [LARGE SCALE GENOMIC DNA]</scope>
    <source>
        <strain evidence="4 5">JEF-007</strain>
    </source>
</reference>
<gene>
    <name evidence="4" type="primary">METTL16</name>
    <name evidence="4" type="ORF">BM221_008609</name>
</gene>
<dbReference type="Pfam" id="PF05971">
    <property type="entry name" value="Methyltransf_10"/>
    <property type="match status" value="1"/>
</dbReference>
<keyword evidence="1 4" id="KW-0489">Methyltransferase</keyword>
<organism evidence="4 5">
    <name type="scientific">Beauveria bassiana</name>
    <name type="common">White muscardine disease fungus</name>
    <name type="synonym">Tritirachium shiotae</name>
    <dbReference type="NCBI Taxonomy" id="176275"/>
    <lineage>
        <taxon>Eukaryota</taxon>
        <taxon>Fungi</taxon>
        <taxon>Dikarya</taxon>
        <taxon>Ascomycota</taxon>
        <taxon>Pezizomycotina</taxon>
        <taxon>Sordariomycetes</taxon>
        <taxon>Hypocreomycetidae</taxon>
        <taxon>Hypocreales</taxon>
        <taxon>Cordycipitaceae</taxon>
        <taxon>Beauveria</taxon>
    </lineage>
</organism>
<evidence type="ECO:0000256" key="2">
    <source>
        <dbReference type="ARBA" id="ARBA00022679"/>
    </source>
</evidence>
<comment type="caution">
    <text evidence="4">The sequence shown here is derived from an EMBL/GenBank/DDBJ whole genome shotgun (WGS) entry which is preliminary data.</text>
</comment>
<name>A0A2N6ND87_BEABA</name>
<proteinExistence type="predicted"/>
<evidence type="ECO:0000313" key="5">
    <source>
        <dbReference type="Proteomes" id="UP000235728"/>
    </source>
</evidence>